<keyword evidence="5" id="KW-0808">Transferase</keyword>
<dbReference type="NCBIfam" id="TIGR00152">
    <property type="entry name" value="dephospho-CoA kinase"/>
    <property type="match status" value="1"/>
</dbReference>
<evidence type="ECO:0000256" key="2">
    <source>
        <dbReference type="ARBA" id="ARBA00022741"/>
    </source>
</evidence>
<evidence type="ECO:0000313" key="7">
    <source>
        <dbReference type="EMBL" id="THD11021.1"/>
    </source>
</evidence>
<dbReference type="PROSITE" id="PS51219">
    <property type="entry name" value="DPCK"/>
    <property type="match status" value="1"/>
</dbReference>
<keyword evidence="3 5" id="KW-0067">ATP-binding</keyword>
<dbReference type="GO" id="GO:0005737">
    <property type="term" value="C:cytoplasm"/>
    <property type="evidence" value="ECO:0007669"/>
    <property type="project" value="UniProtKB-SubCell"/>
</dbReference>
<dbReference type="InterPro" id="IPR001977">
    <property type="entry name" value="Depp_CoAkinase"/>
</dbReference>
<comment type="catalytic activity">
    <reaction evidence="5">
        <text>3'-dephospho-CoA + ATP = ADP + CoA + H(+)</text>
        <dbReference type="Rhea" id="RHEA:18245"/>
        <dbReference type="ChEBI" id="CHEBI:15378"/>
        <dbReference type="ChEBI" id="CHEBI:30616"/>
        <dbReference type="ChEBI" id="CHEBI:57287"/>
        <dbReference type="ChEBI" id="CHEBI:57328"/>
        <dbReference type="ChEBI" id="CHEBI:456216"/>
        <dbReference type="EC" id="2.7.1.24"/>
    </reaction>
</comment>
<comment type="function">
    <text evidence="5">Catalyzes the phosphorylation of the 3'-hydroxyl group of dephosphocoenzyme A to form coenzyme A.</text>
</comment>
<dbReference type="OrthoDB" id="9812943at2"/>
<dbReference type="UniPathway" id="UPA00241">
    <property type="reaction ID" value="UER00356"/>
</dbReference>
<dbReference type="Gene3D" id="3.40.50.300">
    <property type="entry name" value="P-loop containing nucleotide triphosphate hydrolases"/>
    <property type="match status" value="1"/>
</dbReference>
<dbReference type="PANTHER" id="PTHR10695">
    <property type="entry name" value="DEPHOSPHO-COA KINASE-RELATED"/>
    <property type="match status" value="1"/>
</dbReference>
<dbReference type="GO" id="GO:0004140">
    <property type="term" value="F:dephospho-CoA kinase activity"/>
    <property type="evidence" value="ECO:0007669"/>
    <property type="project" value="UniProtKB-UniRule"/>
</dbReference>
<dbReference type="CDD" id="cd02022">
    <property type="entry name" value="DPCK"/>
    <property type="match status" value="1"/>
</dbReference>
<dbReference type="RefSeq" id="WP_081127309.1">
    <property type="nucleotide sequence ID" value="NZ_DAHXOC010000021.1"/>
</dbReference>
<keyword evidence="4 5" id="KW-0173">Coenzyme A biosynthesis</keyword>
<dbReference type="Pfam" id="PF01121">
    <property type="entry name" value="CoaE"/>
    <property type="match status" value="1"/>
</dbReference>
<dbReference type="AlphaFoldDB" id="A0A4V3UTL2"/>
<comment type="similarity">
    <text evidence="1 5">Belongs to the CoaE family.</text>
</comment>
<dbReference type="PANTHER" id="PTHR10695:SF46">
    <property type="entry name" value="BIFUNCTIONAL COENZYME A SYNTHASE-RELATED"/>
    <property type="match status" value="1"/>
</dbReference>
<organism evidence="7 8">
    <name type="scientific">Metallibacterium scheffleri</name>
    <dbReference type="NCBI Taxonomy" id="993689"/>
    <lineage>
        <taxon>Bacteria</taxon>
        <taxon>Pseudomonadati</taxon>
        <taxon>Pseudomonadota</taxon>
        <taxon>Gammaproteobacteria</taxon>
        <taxon>Lysobacterales</taxon>
        <taxon>Rhodanobacteraceae</taxon>
        <taxon>Metallibacterium</taxon>
    </lineage>
</organism>
<evidence type="ECO:0000256" key="4">
    <source>
        <dbReference type="ARBA" id="ARBA00022993"/>
    </source>
</evidence>
<accession>A0A4V3UTL2</accession>
<evidence type="ECO:0000256" key="5">
    <source>
        <dbReference type="HAMAP-Rule" id="MF_00376"/>
    </source>
</evidence>
<evidence type="ECO:0000256" key="1">
    <source>
        <dbReference type="ARBA" id="ARBA00009018"/>
    </source>
</evidence>
<keyword evidence="2 5" id="KW-0547">Nucleotide-binding</keyword>
<comment type="caution">
    <text evidence="7">The sequence shown here is derived from an EMBL/GenBank/DDBJ whole genome shotgun (WGS) entry which is preliminary data.</text>
</comment>
<dbReference type="GO" id="GO:0015937">
    <property type="term" value="P:coenzyme A biosynthetic process"/>
    <property type="evidence" value="ECO:0007669"/>
    <property type="project" value="UniProtKB-UniRule"/>
</dbReference>
<feature type="binding site" evidence="5">
    <location>
        <begin position="22"/>
        <end position="27"/>
    </location>
    <ligand>
        <name>ATP</name>
        <dbReference type="ChEBI" id="CHEBI:30616"/>
    </ligand>
</feature>
<dbReference type="SUPFAM" id="SSF52540">
    <property type="entry name" value="P-loop containing nucleoside triphosphate hydrolases"/>
    <property type="match status" value="1"/>
</dbReference>
<dbReference type="GO" id="GO:0005524">
    <property type="term" value="F:ATP binding"/>
    <property type="evidence" value="ECO:0007669"/>
    <property type="project" value="UniProtKB-UniRule"/>
</dbReference>
<proteinExistence type="inferred from homology"/>
<reference evidence="7 8" key="1">
    <citation type="submission" date="2017-02" db="EMBL/GenBank/DDBJ databases">
        <title>Whole genome sequencing of Metallibacterium scheffleri DSM 24874 (T).</title>
        <authorList>
            <person name="Kumar S."/>
            <person name="Patil P."/>
            <person name="Patil P.B."/>
        </authorList>
    </citation>
    <scope>NUCLEOTIDE SEQUENCE [LARGE SCALE GENOMIC DNA]</scope>
    <source>
        <strain evidence="7 8">DSM 24874</strain>
    </source>
</reference>
<dbReference type="InterPro" id="IPR027417">
    <property type="entry name" value="P-loop_NTPase"/>
</dbReference>
<evidence type="ECO:0000256" key="3">
    <source>
        <dbReference type="ARBA" id="ARBA00022840"/>
    </source>
</evidence>
<name>A0A4V3UTL2_9GAMM</name>
<dbReference type="EC" id="2.7.1.24" evidence="5 6"/>
<sequence>MVERSAPVPTRPWSVGLTGGIAAGKSSVAAAFAALGVPVLDADHAARVVLAPGSAGLDAVIDRFGADVLRDDGSLDRAALRRQVFTDAEARRALEAIVHPRVRIWLREHLQALDAPYALLAIPLLRETWPAYDWLDRVLVVDAPATLRRARLLQRDGIDAALADAMLAAQADRAARLVLAHDVIDNRGTHADLQTRVAALHAGYLRRAAAR</sequence>
<dbReference type="EMBL" id="MWQO01000017">
    <property type="protein sequence ID" value="THD11021.1"/>
    <property type="molecule type" value="Genomic_DNA"/>
</dbReference>
<dbReference type="STRING" id="993689.GCA_002077135_02040"/>
<dbReference type="HAMAP" id="MF_00376">
    <property type="entry name" value="Dephospho_CoA_kinase"/>
    <property type="match status" value="1"/>
</dbReference>
<comment type="pathway">
    <text evidence="5">Cofactor biosynthesis; coenzyme A biosynthesis; CoA from (R)-pantothenate: step 5/5.</text>
</comment>
<evidence type="ECO:0000256" key="6">
    <source>
        <dbReference type="NCBIfam" id="TIGR00152"/>
    </source>
</evidence>
<evidence type="ECO:0000313" key="8">
    <source>
        <dbReference type="Proteomes" id="UP000307749"/>
    </source>
</evidence>
<keyword evidence="5" id="KW-0963">Cytoplasm</keyword>
<comment type="subcellular location">
    <subcellularLocation>
        <location evidence="5">Cytoplasm</location>
    </subcellularLocation>
</comment>
<protein>
    <recommendedName>
        <fullName evidence="5 6">Dephospho-CoA kinase</fullName>
        <ecNumber evidence="5 6">2.7.1.24</ecNumber>
    </recommendedName>
    <alternativeName>
        <fullName evidence="5">Dephosphocoenzyme A kinase</fullName>
    </alternativeName>
</protein>
<dbReference type="Proteomes" id="UP000307749">
    <property type="component" value="Unassembled WGS sequence"/>
</dbReference>
<keyword evidence="5 7" id="KW-0418">Kinase</keyword>
<keyword evidence="8" id="KW-1185">Reference proteome</keyword>
<gene>
    <name evidence="5" type="primary">coaE</name>
    <name evidence="7" type="ORF">B1806_05680</name>
</gene>